<dbReference type="GO" id="GO:0005829">
    <property type="term" value="C:cytosol"/>
    <property type="evidence" value="ECO:0007669"/>
    <property type="project" value="TreeGrafter"/>
</dbReference>
<dbReference type="PANTHER" id="PTHR43434">
    <property type="entry name" value="PHOSPHOGLYCOLATE PHOSPHATASE"/>
    <property type="match status" value="1"/>
</dbReference>
<dbReference type="InterPro" id="IPR036412">
    <property type="entry name" value="HAD-like_sf"/>
</dbReference>
<keyword evidence="2" id="KW-1185">Reference proteome</keyword>
<evidence type="ECO:0000313" key="1">
    <source>
        <dbReference type="EMBL" id="SPT70174.1"/>
    </source>
</evidence>
<dbReference type="PANTHER" id="PTHR43434:SF24">
    <property type="entry name" value="HYDROLASE-RELATED"/>
    <property type="match status" value="1"/>
</dbReference>
<dbReference type="SFLD" id="SFLDG01129">
    <property type="entry name" value="C1.5:_HAD__Beta-PGM__Phosphata"/>
    <property type="match status" value="1"/>
</dbReference>
<dbReference type="GO" id="GO:0008967">
    <property type="term" value="F:phosphoglycolate phosphatase activity"/>
    <property type="evidence" value="ECO:0007669"/>
    <property type="project" value="UniProtKB-EC"/>
</dbReference>
<dbReference type="SFLD" id="SFLDS00003">
    <property type="entry name" value="Haloacid_Dehalogenase"/>
    <property type="match status" value="1"/>
</dbReference>
<dbReference type="Gene3D" id="1.10.150.240">
    <property type="entry name" value="Putative phosphatase, domain 2"/>
    <property type="match status" value="1"/>
</dbReference>
<proteinExistence type="predicted"/>
<sequence length="233" mass="25684">MDFVAGRRDLHYISEDFDKSKVKAVVLDLDGTVVDSIDQIVKCTRHAFALLKLPEPDITDIKSIIGKKLEEGLTFLLPEDKKHMGAEVTSWYRQSFIDNDTYNEQVLFDGVSELLDYLATKNYAIAVASGRSTIGIKRAIETTVLGKYVHVFCAGDEVPSKPHPQMALTVARRLGIEPETMLGVGDTDMDIELFQNAKAMSAAVQTGVWSGDAIKSLNPDIIVPSLVDLKDIL</sequence>
<dbReference type="RefSeq" id="WP_113744277.1">
    <property type="nucleotide sequence ID" value="NZ_UAPU01000005.1"/>
</dbReference>
<dbReference type="Proteomes" id="UP000250086">
    <property type="component" value="Unassembled WGS sequence"/>
</dbReference>
<reference evidence="1 2" key="1">
    <citation type="submission" date="2018-06" db="EMBL/GenBank/DDBJ databases">
        <authorList>
            <consortium name="Pathogen Informatics"/>
            <person name="Doyle S."/>
        </authorList>
    </citation>
    <scope>NUCLEOTIDE SEQUENCE [LARGE SCALE GENOMIC DNA]</scope>
    <source>
        <strain evidence="1 2">NCTC13093</strain>
    </source>
</reference>
<dbReference type="AlphaFoldDB" id="A0A2X0V6V5"/>
<dbReference type="InterPro" id="IPR023214">
    <property type="entry name" value="HAD_sf"/>
</dbReference>
<organism evidence="1 2">
    <name type="scientific">Anaerobiospirillum thomasii</name>
    <dbReference type="NCBI Taxonomy" id="179995"/>
    <lineage>
        <taxon>Bacteria</taxon>
        <taxon>Pseudomonadati</taxon>
        <taxon>Pseudomonadota</taxon>
        <taxon>Gammaproteobacteria</taxon>
        <taxon>Aeromonadales</taxon>
        <taxon>Succinivibrionaceae</taxon>
        <taxon>Anaerobiospirillum</taxon>
    </lineage>
</organism>
<dbReference type="EMBL" id="UAPV01000001">
    <property type="protein sequence ID" value="SPT70174.1"/>
    <property type="molecule type" value="Genomic_DNA"/>
</dbReference>
<dbReference type="EC" id="3.1.3.18" evidence="1"/>
<name>A0A2X0V6V5_9GAMM</name>
<dbReference type="Pfam" id="PF13419">
    <property type="entry name" value="HAD_2"/>
    <property type="match status" value="1"/>
</dbReference>
<protein>
    <submittedName>
        <fullName evidence="1">Phosphoglycolate phosphatase</fullName>
        <ecNumber evidence="1">3.1.3.18</ecNumber>
    </submittedName>
</protein>
<keyword evidence="1" id="KW-0378">Hydrolase</keyword>
<dbReference type="OrthoDB" id="9776368at2"/>
<dbReference type="GO" id="GO:0006281">
    <property type="term" value="P:DNA repair"/>
    <property type="evidence" value="ECO:0007669"/>
    <property type="project" value="TreeGrafter"/>
</dbReference>
<evidence type="ECO:0000313" key="2">
    <source>
        <dbReference type="Proteomes" id="UP000250086"/>
    </source>
</evidence>
<dbReference type="InterPro" id="IPR050155">
    <property type="entry name" value="HAD-like_hydrolase_sf"/>
</dbReference>
<dbReference type="NCBIfam" id="TIGR01549">
    <property type="entry name" value="HAD-SF-IA-v1"/>
    <property type="match status" value="1"/>
</dbReference>
<dbReference type="SUPFAM" id="SSF56784">
    <property type="entry name" value="HAD-like"/>
    <property type="match status" value="1"/>
</dbReference>
<dbReference type="Gene3D" id="3.40.50.1000">
    <property type="entry name" value="HAD superfamily/HAD-like"/>
    <property type="match status" value="1"/>
</dbReference>
<dbReference type="InterPro" id="IPR023198">
    <property type="entry name" value="PGP-like_dom2"/>
</dbReference>
<accession>A0A2X0V6V5</accession>
<dbReference type="InterPro" id="IPR041492">
    <property type="entry name" value="HAD_2"/>
</dbReference>
<dbReference type="InterPro" id="IPR006439">
    <property type="entry name" value="HAD-SF_hydro_IA"/>
</dbReference>
<gene>
    <name evidence="1" type="primary">gph_2</name>
    <name evidence="1" type="ORF">NCTC13093_01579</name>
</gene>